<dbReference type="FunFam" id="3.40.1030.10:FF:000001">
    <property type="entry name" value="Thymidine phosphorylase"/>
    <property type="match status" value="1"/>
</dbReference>
<sequence length="423" mass="44099">MEAIDVIIAKRDGGELTDEQIGWVVDAYTRGAVAEEQMAALSMAIVWRGMTRAETSAWTRAMLDSGERLDFTGLDRPTTDKHSTGGVGDKITLPLTPAVAACGAAVPQLSGRGLGHTGGTLDKLESIPGWRADLTPEGMRRQLGDVGGVVCAAGSGLAPADRKLYALRDVTGTVESIPLIAASIMSKKLAEGTASLVLDVKVGSGAFMKDIASARELAETMVAIGTDHGVRTRALLTAMDTPLGRRVGNALEVAEAVEVLSGGGPSDVVELTVELGREMLRAAGLQDARDPAEALRDGSAMDSWRRMIAAQGGDPDAPPPVAAEQRDILAPATGTLTRLDAYAVGVAAWRLGAGRARKEDPVSAGAGIELHAAPGEEIRAGRPLFTLHTDDPARLEHAAEVLAHAFAIDGPEDRLPLVIDRIG</sequence>
<dbReference type="GO" id="GO:0005829">
    <property type="term" value="C:cytosol"/>
    <property type="evidence" value="ECO:0007669"/>
    <property type="project" value="TreeGrafter"/>
</dbReference>
<organism evidence="6 7">
    <name type="scientific">Streptomonospora alba</name>
    <dbReference type="NCBI Taxonomy" id="183763"/>
    <lineage>
        <taxon>Bacteria</taxon>
        <taxon>Bacillati</taxon>
        <taxon>Actinomycetota</taxon>
        <taxon>Actinomycetes</taxon>
        <taxon>Streptosporangiales</taxon>
        <taxon>Nocardiopsidaceae</taxon>
        <taxon>Streptomonospora</taxon>
    </lineage>
</organism>
<name>A0A0C2G923_9ACTN</name>
<gene>
    <name evidence="6" type="ORF">LP52_03035</name>
</gene>
<dbReference type="Pfam" id="PF02885">
    <property type="entry name" value="Glycos_trans_3N"/>
    <property type="match status" value="1"/>
</dbReference>
<dbReference type="AlphaFoldDB" id="A0A0C2G923"/>
<protein>
    <submittedName>
        <fullName evidence="6">Pyrimidine-nucleoside phosphorylase</fullName>
    </submittedName>
</protein>
<dbReference type="InterPro" id="IPR036320">
    <property type="entry name" value="Glycosyl_Trfase_fam3_N_dom_sf"/>
</dbReference>
<dbReference type="SUPFAM" id="SSF52418">
    <property type="entry name" value="Nucleoside phosphorylase/phosphoribosyltransferase catalytic domain"/>
    <property type="match status" value="1"/>
</dbReference>
<dbReference type="PANTHER" id="PTHR10515:SF0">
    <property type="entry name" value="THYMIDINE PHOSPHORYLASE"/>
    <property type="match status" value="1"/>
</dbReference>
<dbReference type="Pfam" id="PF00591">
    <property type="entry name" value="Glycos_transf_3"/>
    <property type="match status" value="1"/>
</dbReference>
<comment type="caution">
    <text evidence="6">The sequence shown here is derived from an EMBL/GenBank/DDBJ whole genome shotgun (WGS) entry which is preliminary data.</text>
</comment>
<dbReference type="PROSITE" id="PS00647">
    <property type="entry name" value="THYMID_PHOSPHORYLASE"/>
    <property type="match status" value="1"/>
</dbReference>
<evidence type="ECO:0000313" key="7">
    <source>
        <dbReference type="Proteomes" id="UP000031675"/>
    </source>
</evidence>
<proteinExistence type="inferred from homology"/>
<accession>A0A0C2G923</accession>
<dbReference type="Pfam" id="PF07831">
    <property type="entry name" value="PYNP_C"/>
    <property type="match status" value="1"/>
</dbReference>
<evidence type="ECO:0000256" key="1">
    <source>
        <dbReference type="ARBA" id="ARBA00006915"/>
    </source>
</evidence>
<dbReference type="EMBL" id="JROO01000006">
    <property type="protein sequence ID" value="KIH99963.1"/>
    <property type="molecule type" value="Genomic_DNA"/>
</dbReference>
<keyword evidence="4" id="KW-0808">Transferase</keyword>
<dbReference type="GO" id="GO:0009032">
    <property type="term" value="F:thymidine phosphorylase activity"/>
    <property type="evidence" value="ECO:0007669"/>
    <property type="project" value="TreeGrafter"/>
</dbReference>
<dbReference type="InterPro" id="IPR017459">
    <property type="entry name" value="Glycosyl_Trfase_fam3_N_dom"/>
</dbReference>
<evidence type="ECO:0000256" key="2">
    <source>
        <dbReference type="ARBA" id="ARBA00011738"/>
    </source>
</evidence>
<dbReference type="SUPFAM" id="SSF47648">
    <property type="entry name" value="Nucleoside phosphorylase/phosphoribosyltransferase N-terminal domain"/>
    <property type="match status" value="1"/>
</dbReference>
<dbReference type="SMART" id="SM00941">
    <property type="entry name" value="PYNP_C"/>
    <property type="match status" value="1"/>
</dbReference>
<dbReference type="InterPro" id="IPR000053">
    <property type="entry name" value="Thymidine/pyrmidine_PPase"/>
</dbReference>
<dbReference type="Gene3D" id="3.90.1170.30">
    <property type="entry name" value="Pyrimidine nucleoside phosphorylase-like, C-terminal domain"/>
    <property type="match status" value="1"/>
</dbReference>
<dbReference type="NCBIfam" id="NF004490">
    <property type="entry name" value="PRK05820.1"/>
    <property type="match status" value="1"/>
</dbReference>
<dbReference type="RefSeq" id="WP_040270593.1">
    <property type="nucleotide sequence ID" value="NZ_JROO01000006.1"/>
</dbReference>
<comment type="subunit">
    <text evidence="2">Homodimer.</text>
</comment>
<evidence type="ECO:0000313" key="6">
    <source>
        <dbReference type="EMBL" id="KIH99963.1"/>
    </source>
</evidence>
<dbReference type="InterPro" id="IPR017872">
    <property type="entry name" value="Pyrmidine_PPase_CS"/>
</dbReference>
<dbReference type="InterPro" id="IPR035902">
    <property type="entry name" value="Nuc_phospho_transferase"/>
</dbReference>
<feature type="domain" description="Pyrimidine nucleoside phosphorylase C-terminal" evidence="5">
    <location>
        <begin position="335"/>
        <end position="409"/>
    </location>
</feature>
<dbReference type="SUPFAM" id="SSF54680">
    <property type="entry name" value="Pyrimidine nucleoside phosphorylase C-terminal domain"/>
    <property type="match status" value="1"/>
</dbReference>
<dbReference type="OrthoDB" id="9763887at2"/>
<dbReference type="GO" id="GO:0004645">
    <property type="term" value="F:1,4-alpha-oligoglucan phosphorylase activity"/>
    <property type="evidence" value="ECO:0007669"/>
    <property type="project" value="InterPro"/>
</dbReference>
<evidence type="ECO:0000256" key="4">
    <source>
        <dbReference type="ARBA" id="ARBA00022679"/>
    </source>
</evidence>
<dbReference type="Gene3D" id="3.40.1030.10">
    <property type="entry name" value="Nucleoside phosphorylase/phosphoribosyltransferase catalytic domain"/>
    <property type="match status" value="1"/>
</dbReference>
<keyword evidence="7" id="KW-1185">Reference proteome</keyword>
<dbReference type="InterPro" id="IPR018090">
    <property type="entry name" value="Pyrmidine_PPas_bac/euk"/>
</dbReference>
<dbReference type="GO" id="GO:0006213">
    <property type="term" value="P:pyrimidine nucleoside metabolic process"/>
    <property type="evidence" value="ECO:0007669"/>
    <property type="project" value="InterPro"/>
</dbReference>
<dbReference type="InterPro" id="IPR000312">
    <property type="entry name" value="Glycosyl_Trfase_fam3"/>
</dbReference>
<keyword evidence="3" id="KW-0328">Glycosyltransferase</keyword>
<dbReference type="Proteomes" id="UP000031675">
    <property type="component" value="Unassembled WGS sequence"/>
</dbReference>
<dbReference type="PIRSF" id="PIRSF000478">
    <property type="entry name" value="TP_PyNP"/>
    <property type="match status" value="1"/>
</dbReference>
<dbReference type="PANTHER" id="PTHR10515">
    <property type="entry name" value="THYMIDINE PHOSPHORYLASE"/>
    <property type="match status" value="1"/>
</dbReference>
<evidence type="ECO:0000259" key="5">
    <source>
        <dbReference type="SMART" id="SM00941"/>
    </source>
</evidence>
<dbReference type="GO" id="GO:0006206">
    <property type="term" value="P:pyrimidine nucleobase metabolic process"/>
    <property type="evidence" value="ECO:0007669"/>
    <property type="project" value="InterPro"/>
</dbReference>
<dbReference type="InterPro" id="IPR013102">
    <property type="entry name" value="PYNP_C"/>
</dbReference>
<dbReference type="InterPro" id="IPR036566">
    <property type="entry name" value="PYNP-like_C_sf"/>
</dbReference>
<dbReference type="Gene3D" id="1.20.970.10">
    <property type="entry name" value="Transferase, Pyrimidine Nucleoside Phosphorylase, Chain C"/>
    <property type="match status" value="1"/>
</dbReference>
<dbReference type="STRING" id="183763.LP52_03035"/>
<reference evidence="7" key="1">
    <citation type="journal article" date="2015" name="Chem. Biol.">
        <title>Structure, bioactivity, and resistance mechanism of streptomonomicin, an unusual lasso Peptide from an understudied halophilic actinomycete.</title>
        <authorList>
            <person name="Metelev M."/>
            <person name="Tietz J.I."/>
            <person name="Melby J.O."/>
            <person name="Blair P.M."/>
            <person name="Zhu L."/>
            <person name="Livnat I."/>
            <person name="Severinov K."/>
            <person name="Mitchell D.A."/>
        </authorList>
    </citation>
    <scope>NUCLEOTIDE SEQUENCE [LARGE SCALE GENOMIC DNA]</scope>
    <source>
        <strain evidence="7">YIM 90003</strain>
    </source>
</reference>
<evidence type="ECO:0000256" key="3">
    <source>
        <dbReference type="ARBA" id="ARBA00022676"/>
    </source>
</evidence>
<comment type="similarity">
    <text evidence="1">Belongs to the thymidine/pyrimidine-nucleoside phosphorylase family.</text>
</comment>
<dbReference type="NCBIfam" id="TIGR02644">
    <property type="entry name" value="Y_phosphoryl"/>
    <property type="match status" value="1"/>
</dbReference>